<reference evidence="8" key="1">
    <citation type="submission" date="2023-07" db="EMBL/GenBank/DDBJ databases">
        <title>Bacterial whole genome sequence for Sphingobium sp. HBC34.</title>
        <authorList>
            <person name="Le V."/>
            <person name="Ko S.-R."/>
            <person name="Ahn C.-Y."/>
            <person name="Oh H.-M."/>
        </authorList>
    </citation>
    <scope>NUCLEOTIDE SEQUENCE</scope>
    <source>
        <strain evidence="8">HBC34</strain>
    </source>
</reference>
<name>A0ABT8ZSJ7_9SPHN</name>
<keyword evidence="6 7" id="KW-0472">Membrane</keyword>
<evidence type="ECO:0000313" key="8">
    <source>
        <dbReference type="EMBL" id="MDO7837187.1"/>
    </source>
</evidence>
<evidence type="ECO:0000313" key="9">
    <source>
        <dbReference type="Proteomes" id="UP001176471"/>
    </source>
</evidence>
<dbReference type="PANTHER" id="PTHR33452">
    <property type="entry name" value="OXIDOREDUCTASE CATD-RELATED"/>
    <property type="match status" value="1"/>
</dbReference>
<feature type="transmembrane region" description="Helical" evidence="7">
    <location>
        <begin position="124"/>
        <end position="147"/>
    </location>
</feature>
<evidence type="ECO:0000256" key="6">
    <source>
        <dbReference type="ARBA" id="ARBA00023136"/>
    </source>
</evidence>
<keyword evidence="5 7" id="KW-1133">Transmembrane helix</keyword>
<keyword evidence="9" id="KW-1185">Reference proteome</keyword>
<dbReference type="Proteomes" id="UP001176471">
    <property type="component" value="Unassembled WGS sequence"/>
</dbReference>
<evidence type="ECO:0000256" key="5">
    <source>
        <dbReference type="ARBA" id="ARBA00022989"/>
    </source>
</evidence>
<dbReference type="PANTHER" id="PTHR33452:SF1">
    <property type="entry name" value="INNER MEMBRANE PROTEIN YPHA-RELATED"/>
    <property type="match status" value="1"/>
</dbReference>
<dbReference type="RefSeq" id="WP_304537489.1">
    <property type="nucleotide sequence ID" value="NZ_JAUQOM010000017.1"/>
</dbReference>
<feature type="transmembrane region" description="Helical" evidence="7">
    <location>
        <begin position="87"/>
        <end position="112"/>
    </location>
</feature>
<evidence type="ECO:0000256" key="2">
    <source>
        <dbReference type="ARBA" id="ARBA00006679"/>
    </source>
</evidence>
<dbReference type="InterPro" id="IPR032808">
    <property type="entry name" value="DoxX"/>
</dbReference>
<dbReference type="Pfam" id="PF07681">
    <property type="entry name" value="DoxX"/>
    <property type="match status" value="1"/>
</dbReference>
<dbReference type="EMBL" id="JAUQOM010000017">
    <property type="protein sequence ID" value="MDO7837187.1"/>
    <property type="molecule type" value="Genomic_DNA"/>
</dbReference>
<organism evidence="8 9">
    <name type="scientific">Sphingobium cyanobacteriorum</name>
    <dbReference type="NCBI Taxonomy" id="3063954"/>
    <lineage>
        <taxon>Bacteria</taxon>
        <taxon>Pseudomonadati</taxon>
        <taxon>Pseudomonadota</taxon>
        <taxon>Alphaproteobacteria</taxon>
        <taxon>Sphingomonadales</taxon>
        <taxon>Sphingomonadaceae</taxon>
        <taxon>Sphingobium</taxon>
    </lineage>
</organism>
<evidence type="ECO:0000256" key="3">
    <source>
        <dbReference type="ARBA" id="ARBA00022475"/>
    </source>
</evidence>
<comment type="caution">
    <text evidence="8">The sequence shown here is derived from an EMBL/GenBank/DDBJ whole genome shotgun (WGS) entry which is preliminary data.</text>
</comment>
<evidence type="ECO:0000256" key="1">
    <source>
        <dbReference type="ARBA" id="ARBA00004651"/>
    </source>
</evidence>
<proteinExistence type="inferred from homology"/>
<evidence type="ECO:0000256" key="7">
    <source>
        <dbReference type="SAM" id="Phobius"/>
    </source>
</evidence>
<dbReference type="InterPro" id="IPR051907">
    <property type="entry name" value="DoxX-like_oxidoreductase"/>
</dbReference>
<keyword evidence="4 7" id="KW-0812">Transmembrane</keyword>
<keyword evidence="3" id="KW-1003">Cell membrane</keyword>
<evidence type="ECO:0000256" key="4">
    <source>
        <dbReference type="ARBA" id="ARBA00022692"/>
    </source>
</evidence>
<gene>
    <name evidence="8" type="ORF">Q4610_19255</name>
</gene>
<accession>A0ABT8ZSJ7</accession>
<sequence length="152" mass="17134">MDRILKFYDRMVALVSNCKLQNLTLLFTRIVLAGVFWRSGRTKVDEGSWFSISDNTYFLFQEEYKGVPLPSDLAAVMATVSEHLFPILLVLGLFTRLSALALLGMTLVIQIFVYPEAWWQVHSLWVAMALVLIVRGGGSISLDAPLVRRRAA</sequence>
<protein>
    <submittedName>
        <fullName evidence="8">DoxX family protein</fullName>
    </submittedName>
</protein>
<comment type="similarity">
    <text evidence="2">Belongs to the DoxX family.</text>
</comment>
<comment type="subcellular location">
    <subcellularLocation>
        <location evidence="1">Cell membrane</location>
        <topology evidence="1">Multi-pass membrane protein</topology>
    </subcellularLocation>
</comment>